<feature type="compositionally biased region" description="Basic and acidic residues" evidence="6">
    <location>
        <begin position="52"/>
        <end position="66"/>
    </location>
</feature>
<proteinExistence type="predicted"/>
<evidence type="ECO:0000256" key="3">
    <source>
        <dbReference type="ARBA" id="ARBA00022989"/>
    </source>
</evidence>
<comment type="subcellular location">
    <subcellularLocation>
        <location evidence="1">Nucleus membrane</location>
    </subcellularLocation>
</comment>
<keyword evidence="3 7" id="KW-1133">Transmembrane helix</keyword>
<protein>
    <recommendedName>
        <fullName evidence="8">Man1/Src1-like C-terminal domain-containing protein</fullName>
    </recommendedName>
</protein>
<feature type="compositionally biased region" description="Acidic residues" evidence="6">
    <location>
        <begin position="223"/>
        <end position="233"/>
    </location>
</feature>
<feature type="non-terminal residue" evidence="9">
    <location>
        <position position="765"/>
    </location>
</feature>
<evidence type="ECO:0000313" key="10">
    <source>
        <dbReference type="Proteomes" id="UP000709295"/>
    </source>
</evidence>
<feature type="compositionally biased region" description="Polar residues" evidence="6">
    <location>
        <begin position="78"/>
        <end position="91"/>
    </location>
</feature>
<feature type="region of interest" description="Disordered" evidence="6">
    <location>
        <begin position="1"/>
        <end position="91"/>
    </location>
</feature>
<dbReference type="PANTHER" id="PTHR47808">
    <property type="entry name" value="INNER NUCLEAR MEMBRANE PROTEIN HEH2-RELATED"/>
    <property type="match status" value="1"/>
</dbReference>
<dbReference type="Pfam" id="PF09402">
    <property type="entry name" value="MSC"/>
    <property type="match status" value="1"/>
</dbReference>
<dbReference type="GO" id="GO:0005783">
    <property type="term" value="C:endoplasmic reticulum"/>
    <property type="evidence" value="ECO:0007669"/>
    <property type="project" value="TreeGrafter"/>
</dbReference>
<reference evidence="9" key="1">
    <citation type="submission" date="2021-01" db="EMBL/GenBank/DDBJ databases">
        <title>Phytophthora aleatoria, a newly-described species from Pinus radiata is distinct from Phytophthora cactorum isolates based on comparative genomics.</title>
        <authorList>
            <person name="Mcdougal R."/>
            <person name="Panda P."/>
            <person name="Williams N."/>
            <person name="Studholme D.J."/>
        </authorList>
    </citation>
    <scope>NUCLEOTIDE SEQUENCE</scope>
    <source>
        <strain evidence="9">NZFS 4037</strain>
    </source>
</reference>
<evidence type="ECO:0000256" key="4">
    <source>
        <dbReference type="ARBA" id="ARBA00023136"/>
    </source>
</evidence>
<feature type="compositionally biased region" description="Basic residues" evidence="6">
    <location>
        <begin position="1"/>
        <end position="10"/>
    </location>
</feature>
<feature type="domain" description="Man1/Src1-like C-terminal" evidence="8">
    <location>
        <begin position="309"/>
        <end position="583"/>
    </location>
</feature>
<dbReference type="GO" id="GO:0034399">
    <property type="term" value="C:nuclear periphery"/>
    <property type="evidence" value="ECO:0007669"/>
    <property type="project" value="TreeGrafter"/>
</dbReference>
<keyword evidence="5" id="KW-0539">Nucleus</keyword>
<keyword evidence="4 7" id="KW-0472">Membrane</keyword>
<evidence type="ECO:0000256" key="2">
    <source>
        <dbReference type="ARBA" id="ARBA00022692"/>
    </source>
</evidence>
<dbReference type="GO" id="GO:0071763">
    <property type="term" value="P:nuclear membrane organization"/>
    <property type="evidence" value="ECO:0007669"/>
    <property type="project" value="TreeGrafter"/>
</dbReference>
<feature type="compositionally biased region" description="Pro residues" evidence="6">
    <location>
        <begin position="27"/>
        <end position="39"/>
    </location>
</feature>
<keyword evidence="10" id="KW-1185">Reference proteome</keyword>
<dbReference type="EMBL" id="JAENGY010002105">
    <property type="protein sequence ID" value="KAG6945448.1"/>
    <property type="molecule type" value="Genomic_DNA"/>
</dbReference>
<evidence type="ECO:0000256" key="7">
    <source>
        <dbReference type="SAM" id="Phobius"/>
    </source>
</evidence>
<dbReference type="InterPro" id="IPR044780">
    <property type="entry name" value="Heh2/Src1"/>
</dbReference>
<evidence type="ECO:0000259" key="8">
    <source>
        <dbReference type="Pfam" id="PF09402"/>
    </source>
</evidence>
<feature type="region of interest" description="Disordered" evidence="6">
    <location>
        <begin position="180"/>
        <end position="235"/>
    </location>
</feature>
<dbReference type="AlphaFoldDB" id="A0A8J5ITZ7"/>
<dbReference type="GO" id="GO:0005637">
    <property type="term" value="C:nuclear inner membrane"/>
    <property type="evidence" value="ECO:0007669"/>
    <property type="project" value="InterPro"/>
</dbReference>
<evidence type="ECO:0000256" key="1">
    <source>
        <dbReference type="ARBA" id="ARBA00004126"/>
    </source>
</evidence>
<dbReference type="GO" id="GO:0003682">
    <property type="term" value="F:chromatin binding"/>
    <property type="evidence" value="ECO:0007669"/>
    <property type="project" value="InterPro"/>
</dbReference>
<evidence type="ECO:0000256" key="5">
    <source>
        <dbReference type="ARBA" id="ARBA00023242"/>
    </source>
</evidence>
<gene>
    <name evidence="9" type="ORF">JG688_00016554</name>
</gene>
<dbReference type="Proteomes" id="UP000709295">
    <property type="component" value="Unassembled WGS sequence"/>
</dbReference>
<feature type="transmembrane region" description="Helical" evidence="7">
    <location>
        <begin position="252"/>
        <end position="273"/>
    </location>
</feature>
<feature type="transmembrane region" description="Helical" evidence="7">
    <location>
        <begin position="482"/>
        <end position="503"/>
    </location>
</feature>
<sequence>MERTRIKRKAPVSEASSSNKRRRHHPPAAPTPASAPPTRPKLQTRRLPSSNKDADPKRKEKRKKVEQLTLFSRYADPSVQSPKPQNEHYNTGATLLETPPFRLTEAAAVSGGTVDLATVPDMTKLEIVEGDGILETMLRASTPRVKRKLPSEEALTDSEQKDREVIRRRRLKLRSQYSAMKEHGDAGFRVPPQSLETERKLFQPEDKTRQNKTGEVEERVQLEEEEAETDEETTESKINRLSKAMHLNWRHFSLWLLSGAFLLCLVVVTAPFAKKLLEPSLPYCDSDWIEANEGSFVLADPADHFDRSKALQPFIGATASTDRASRPLCQPCPVYGNCLNGSVISCAPPYLLHFGMCKENPEIQENLDQLALAIQKFVAETAAMNVCDNVSLWSYLNAGGETNSSRDLTTSIEVLLSDVQVFVTRTISFGKAVAMLPREYVFNRALDMALRDLKDIFVTEDQRQLIVGGSVVPWSCRAKLQLYSHFMLIALAVALGTTLVFGYRQFLLYRTERQLVDRFVKEVRFFLLDRTRRRDRFYPSDHLRDDLFEKQSLQNRAWLCKSVWPKVVAVVNDDSRISTRLMKYSLDQTGKIPLMDMASSSFALKEHSTLKLDEIGYDSGAKLMAGGSVALHDHVASRLERSLSKPLPQVEVRFKNLSISAQVVVQDDTRSKSELPTLFNVSKTAALKLFAKKNVVEKQILHPVSGVFKPSTMTLVLGQPGSGKSSLMKLLSGRFPASKNVDAEGEMTYNGIPQDALRKRLPQFV</sequence>
<evidence type="ECO:0000313" key="9">
    <source>
        <dbReference type="EMBL" id="KAG6945448.1"/>
    </source>
</evidence>
<feature type="compositionally biased region" description="Basic and acidic residues" evidence="6">
    <location>
        <begin position="196"/>
        <end position="222"/>
    </location>
</feature>
<accession>A0A8J5ITZ7</accession>
<keyword evidence="2 7" id="KW-0812">Transmembrane</keyword>
<dbReference type="PANTHER" id="PTHR47808:SF2">
    <property type="entry name" value="LEM DOMAIN-CONTAINING PROTEIN 2"/>
    <property type="match status" value="1"/>
</dbReference>
<name>A0A8J5ITZ7_9STRA</name>
<evidence type="ECO:0000256" key="6">
    <source>
        <dbReference type="SAM" id="MobiDB-lite"/>
    </source>
</evidence>
<comment type="caution">
    <text evidence="9">The sequence shown here is derived from an EMBL/GenBank/DDBJ whole genome shotgun (WGS) entry which is preliminary data.</text>
</comment>
<organism evidence="9 10">
    <name type="scientific">Phytophthora aleatoria</name>
    <dbReference type="NCBI Taxonomy" id="2496075"/>
    <lineage>
        <taxon>Eukaryota</taxon>
        <taxon>Sar</taxon>
        <taxon>Stramenopiles</taxon>
        <taxon>Oomycota</taxon>
        <taxon>Peronosporomycetes</taxon>
        <taxon>Peronosporales</taxon>
        <taxon>Peronosporaceae</taxon>
        <taxon>Phytophthora</taxon>
    </lineage>
</organism>
<dbReference type="InterPro" id="IPR018996">
    <property type="entry name" value="Man1/Src1-like_C"/>
</dbReference>